<gene>
    <name evidence="1" type="ORF">WA026_022921</name>
</gene>
<name>A0AAW1U295_9CUCU</name>
<dbReference type="EMBL" id="JARQZJ010000021">
    <property type="protein sequence ID" value="KAK9873509.1"/>
    <property type="molecule type" value="Genomic_DNA"/>
</dbReference>
<proteinExistence type="predicted"/>
<comment type="caution">
    <text evidence="1">The sequence shown here is derived from an EMBL/GenBank/DDBJ whole genome shotgun (WGS) entry which is preliminary data.</text>
</comment>
<accession>A0AAW1U295</accession>
<dbReference type="AlphaFoldDB" id="A0AAW1U295"/>
<keyword evidence="2" id="KW-1185">Reference proteome</keyword>
<sequence>MFNLVRFTLDGVYFVCKTKDLKRQGKKTATKWLDKNLYEVDIITTSQNIKVLEQICANLNSNVPKILLEKFVEDVMVIHSSSENVDVQCKLEKNMENFEECIRCGQNCNLKDHVCSFIARENSYKMSHDGEEILMCSNSGLLWEVLQWKFLRIKCLMMVMKLNSVRAVDCFVLI</sequence>
<organism evidence="1 2">
    <name type="scientific">Henosepilachna vigintioctopunctata</name>
    <dbReference type="NCBI Taxonomy" id="420089"/>
    <lineage>
        <taxon>Eukaryota</taxon>
        <taxon>Metazoa</taxon>
        <taxon>Ecdysozoa</taxon>
        <taxon>Arthropoda</taxon>
        <taxon>Hexapoda</taxon>
        <taxon>Insecta</taxon>
        <taxon>Pterygota</taxon>
        <taxon>Neoptera</taxon>
        <taxon>Endopterygota</taxon>
        <taxon>Coleoptera</taxon>
        <taxon>Polyphaga</taxon>
        <taxon>Cucujiformia</taxon>
        <taxon>Coccinelloidea</taxon>
        <taxon>Coccinellidae</taxon>
        <taxon>Epilachninae</taxon>
        <taxon>Epilachnini</taxon>
        <taxon>Henosepilachna</taxon>
    </lineage>
</organism>
<dbReference type="Proteomes" id="UP001431783">
    <property type="component" value="Unassembled WGS sequence"/>
</dbReference>
<protein>
    <submittedName>
        <fullName evidence="1">Uncharacterized protein</fullName>
    </submittedName>
</protein>
<evidence type="ECO:0000313" key="1">
    <source>
        <dbReference type="EMBL" id="KAK9873509.1"/>
    </source>
</evidence>
<evidence type="ECO:0000313" key="2">
    <source>
        <dbReference type="Proteomes" id="UP001431783"/>
    </source>
</evidence>
<reference evidence="1 2" key="1">
    <citation type="submission" date="2023-03" db="EMBL/GenBank/DDBJ databases">
        <title>Genome insight into feeding habits of ladybird beetles.</title>
        <authorList>
            <person name="Li H.-S."/>
            <person name="Huang Y.-H."/>
            <person name="Pang H."/>
        </authorList>
    </citation>
    <scope>NUCLEOTIDE SEQUENCE [LARGE SCALE GENOMIC DNA]</scope>
    <source>
        <strain evidence="1">SYSU_2023b</strain>
        <tissue evidence="1">Whole body</tissue>
    </source>
</reference>